<sequence length="89" mass="10332">MPELRRLVPAPIRALRWRLRWMASTESFARRPIRTTLRAARFTLSEMVGGDITFRTPQGLGFATMRNNFSSFAIFVDGARDPDIWRFIS</sequence>
<protein>
    <submittedName>
        <fullName evidence="1">Uncharacterized protein</fullName>
    </submittedName>
</protein>
<reference evidence="1" key="1">
    <citation type="submission" date="2020-08" db="EMBL/GenBank/DDBJ databases">
        <authorList>
            <person name="Hu Y."/>
            <person name="Nguyen S.V."/>
            <person name="Li F."/>
            <person name="Fanning S."/>
        </authorList>
    </citation>
    <scope>NUCLEOTIDE SEQUENCE</scope>
    <source>
        <strain evidence="1">SYSU D8009</strain>
    </source>
</reference>
<accession>A0A9X0R1T5</accession>
<name>A0A9X0R1T5_9PROT</name>
<gene>
    <name evidence="1" type="ORF">H7965_22875</name>
</gene>
<dbReference type="RefSeq" id="WP_186772896.1">
    <property type="nucleotide sequence ID" value="NZ_JACOMF010000044.1"/>
</dbReference>
<comment type="caution">
    <text evidence="1">The sequence shown here is derived from an EMBL/GenBank/DDBJ whole genome shotgun (WGS) entry which is preliminary data.</text>
</comment>
<dbReference type="Proteomes" id="UP000600101">
    <property type="component" value="Unassembled WGS sequence"/>
</dbReference>
<organism evidence="1 2">
    <name type="scientific">Siccirubricoccus deserti</name>
    <dbReference type="NCBI Taxonomy" id="2013562"/>
    <lineage>
        <taxon>Bacteria</taxon>
        <taxon>Pseudomonadati</taxon>
        <taxon>Pseudomonadota</taxon>
        <taxon>Alphaproteobacteria</taxon>
        <taxon>Acetobacterales</taxon>
        <taxon>Roseomonadaceae</taxon>
        <taxon>Siccirubricoccus</taxon>
    </lineage>
</organism>
<dbReference type="AlphaFoldDB" id="A0A9X0R1T5"/>
<evidence type="ECO:0000313" key="1">
    <source>
        <dbReference type="EMBL" id="MBC4018141.1"/>
    </source>
</evidence>
<evidence type="ECO:0000313" key="2">
    <source>
        <dbReference type="Proteomes" id="UP000600101"/>
    </source>
</evidence>
<dbReference type="EMBL" id="JACOMF010000044">
    <property type="protein sequence ID" value="MBC4018141.1"/>
    <property type="molecule type" value="Genomic_DNA"/>
</dbReference>
<keyword evidence="2" id="KW-1185">Reference proteome</keyword>
<proteinExistence type="predicted"/>